<feature type="chain" id="PRO_5028922909" evidence="2">
    <location>
        <begin position="24"/>
        <end position="375"/>
    </location>
</feature>
<organism evidence="5 6">
    <name type="scientific">Corynebacterium anserum</name>
    <dbReference type="NCBI Taxonomy" id="2684406"/>
    <lineage>
        <taxon>Bacteria</taxon>
        <taxon>Bacillati</taxon>
        <taxon>Actinomycetota</taxon>
        <taxon>Actinomycetes</taxon>
        <taxon>Mycobacteriales</taxon>
        <taxon>Corynebacteriaceae</taxon>
        <taxon>Corynebacterium</taxon>
    </lineage>
</organism>
<feature type="signal peptide" evidence="2">
    <location>
        <begin position="1"/>
        <end position="23"/>
    </location>
</feature>
<keyword evidence="6" id="KW-1185">Reference proteome</keyword>
<feature type="transmembrane region" description="Helical" evidence="1">
    <location>
        <begin position="270"/>
        <end position="293"/>
    </location>
</feature>
<feature type="transmembrane region" description="Helical" evidence="1">
    <location>
        <begin position="357"/>
        <end position="374"/>
    </location>
</feature>
<dbReference type="KEGG" id="cans:GP473_08115"/>
<evidence type="ECO:0000256" key="1">
    <source>
        <dbReference type="SAM" id="Phobius"/>
    </source>
</evidence>
<gene>
    <name evidence="5" type="ORF">GP473_08115</name>
</gene>
<keyword evidence="1" id="KW-0472">Membrane</keyword>
<dbReference type="PANTHER" id="PTHR37810:SF9">
    <property type="entry name" value="MEMBRANE PROTEIN"/>
    <property type="match status" value="1"/>
</dbReference>
<evidence type="ECO:0000259" key="4">
    <source>
        <dbReference type="Pfam" id="PF19124"/>
    </source>
</evidence>
<evidence type="ECO:0000259" key="3">
    <source>
        <dbReference type="Pfam" id="PF07853"/>
    </source>
</evidence>
<sequence>MSFIFSLCMVLYAIALSAAMAFAPTFSSPATPLGVKIPKERSHDPAVTQALSGYRHIIVLAGAIASVIMLPTWKFPILAGFATTFIVMASLFAYAKQRTMIIAAKREGKWFDDIETTIAGQVAQPRFNKELGKLSTPHVPWLWLLGSLAAILTGIAVTAYRWADIPETIPTHWGSGMQPDAWSDKSIGTVFFGAFIALGLLVLFAALTSLIAWSSVHVRSDQTIRGAIRNRANMAAANRGMGLLLFGITVPLMFLQICSAIPSYQHAVPLITISLIIITVICVPIMLVMIYNAQSSVEELVRHIDVGETSTLDSPDNDKFYKWGVFYNNPDDPALFVDRRFGVGFGFNYAHWQTKTFLAAIILSVIGLIALAVFL</sequence>
<dbReference type="GO" id="GO:0009636">
    <property type="term" value="P:response to toxic substance"/>
    <property type="evidence" value="ECO:0007669"/>
    <property type="project" value="TreeGrafter"/>
</dbReference>
<dbReference type="Pfam" id="PF07853">
    <property type="entry name" value="DUF1648"/>
    <property type="match status" value="1"/>
</dbReference>
<feature type="transmembrane region" description="Helical" evidence="1">
    <location>
        <begin position="187"/>
        <end position="213"/>
    </location>
</feature>
<dbReference type="Proteomes" id="UP000515275">
    <property type="component" value="Chromosome"/>
</dbReference>
<accession>A0A7G7YQ58</accession>
<feature type="transmembrane region" description="Helical" evidence="1">
    <location>
        <begin position="243"/>
        <end position="264"/>
    </location>
</feature>
<proteinExistence type="predicted"/>
<dbReference type="PANTHER" id="PTHR37810">
    <property type="entry name" value="IMMUNITY PROTEIN SDPI"/>
    <property type="match status" value="1"/>
</dbReference>
<reference evidence="5 6" key="1">
    <citation type="submission" date="2019-12" db="EMBL/GenBank/DDBJ databases">
        <title>Corynebacterium sp. nov., isolated from feces of the Anser Albifrons in China.</title>
        <authorList>
            <person name="Liu Q."/>
        </authorList>
    </citation>
    <scope>NUCLEOTIDE SEQUENCE [LARGE SCALE GENOMIC DNA]</scope>
    <source>
        <strain evidence="5 6">23H37-10</strain>
    </source>
</reference>
<feature type="transmembrane region" description="Helical" evidence="1">
    <location>
        <begin position="141"/>
        <end position="163"/>
    </location>
</feature>
<evidence type="ECO:0000313" key="6">
    <source>
        <dbReference type="Proteomes" id="UP000515275"/>
    </source>
</evidence>
<evidence type="ECO:0000256" key="2">
    <source>
        <dbReference type="SAM" id="SignalP"/>
    </source>
</evidence>
<feature type="domain" description="DUF5808" evidence="4">
    <location>
        <begin position="330"/>
        <end position="355"/>
    </location>
</feature>
<feature type="transmembrane region" description="Helical" evidence="1">
    <location>
        <begin position="75"/>
        <end position="95"/>
    </location>
</feature>
<dbReference type="RefSeq" id="WP_186276831.1">
    <property type="nucleotide sequence ID" value="NZ_CP046883.1"/>
</dbReference>
<dbReference type="AlphaFoldDB" id="A0A7G7YQ58"/>
<feature type="domain" description="DUF1648" evidence="3">
    <location>
        <begin position="151"/>
        <end position="194"/>
    </location>
</feature>
<keyword evidence="1" id="KW-1133">Transmembrane helix</keyword>
<keyword evidence="2" id="KW-0732">Signal</keyword>
<keyword evidence="1" id="KW-0812">Transmembrane</keyword>
<dbReference type="InterPro" id="IPR043831">
    <property type="entry name" value="DUF5808"/>
</dbReference>
<protein>
    <submittedName>
        <fullName evidence="5">DUF1648 domain-containing protein</fullName>
    </submittedName>
</protein>
<dbReference type="EMBL" id="CP046883">
    <property type="protein sequence ID" value="QNH96628.1"/>
    <property type="molecule type" value="Genomic_DNA"/>
</dbReference>
<dbReference type="Pfam" id="PF19124">
    <property type="entry name" value="DUF5808"/>
    <property type="match status" value="1"/>
</dbReference>
<dbReference type="InterPro" id="IPR012867">
    <property type="entry name" value="DUF1648"/>
</dbReference>
<evidence type="ECO:0000313" key="5">
    <source>
        <dbReference type="EMBL" id="QNH96628.1"/>
    </source>
</evidence>
<name>A0A7G7YQ58_9CORY</name>